<keyword evidence="2" id="KW-0547">Nucleotide-binding</keyword>
<dbReference type="GO" id="GO:0005525">
    <property type="term" value="F:GTP binding"/>
    <property type="evidence" value="ECO:0007669"/>
    <property type="project" value="UniProtKB-KW"/>
</dbReference>
<dbReference type="GO" id="GO:0001664">
    <property type="term" value="F:G protein-coupled receptor binding"/>
    <property type="evidence" value="ECO:0007669"/>
    <property type="project" value="TreeGrafter"/>
</dbReference>
<dbReference type="PRINTS" id="PR00318">
    <property type="entry name" value="GPROTEINA"/>
</dbReference>
<proteinExistence type="predicted"/>
<dbReference type="Gene3D" id="3.40.50.300">
    <property type="entry name" value="P-loop containing nucleotide triphosphate hydrolases"/>
    <property type="match status" value="1"/>
</dbReference>
<dbReference type="EMBL" id="ML737130">
    <property type="protein sequence ID" value="KAE8343155.1"/>
    <property type="molecule type" value="Genomic_DNA"/>
</dbReference>
<name>A0A5N6YCE2_9EURO</name>
<evidence type="ECO:0000256" key="3">
    <source>
        <dbReference type="ARBA" id="ARBA00023134"/>
    </source>
</evidence>
<keyword evidence="4" id="KW-0807">Transducer</keyword>
<dbReference type="GO" id="GO:0005834">
    <property type="term" value="C:heterotrimeric G-protein complex"/>
    <property type="evidence" value="ECO:0007669"/>
    <property type="project" value="TreeGrafter"/>
</dbReference>
<accession>A0A5N6YCE2</accession>
<evidence type="ECO:0000256" key="4">
    <source>
        <dbReference type="ARBA" id="ARBA00023224"/>
    </source>
</evidence>
<dbReference type="PROSITE" id="PS51882">
    <property type="entry name" value="G_ALPHA"/>
    <property type="match status" value="1"/>
</dbReference>
<dbReference type="PANTHER" id="PTHR10218">
    <property type="entry name" value="GTP-BINDING PROTEIN ALPHA SUBUNIT"/>
    <property type="match status" value="1"/>
</dbReference>
<evidence type="ECO:0000256" key="1">
    <source>
        <dbReference type="ARBA" id="ARBA00022723"/>
    </source>
</evidence>
<evidence type="ECO:0000313" key="5">
    <source>
        <dbReference type="EMBL" id="KAE8343155.1"/>
    </source>
</evidence>
<dbReference type="SUPFAM" id="SSF52540">
    <property type="entry name" value="P-loop containing nucleoside triphosphate hydrolases"/>
    <property type="match status" value="1"/>
</dbReference>
<keyword evidence="1" id="KW-0479">Metal-binding</keyword>
<organism evidence="5">
    <name type="scientific">Aspergillus arachidicola</name>
    <dbReference type="NCBI Taxonomy" id="656916"/>
    <lineage>
        <taxon>Eukaryota</taxon>
        <taxon>Fungi</taxon>
        <taxon>Dikarya</taxon>
        <taxon>Ascomycota</taxon>
        <taxon>Pezizomycotina</taxon>
        <taxon>Eurotiomycetes</taxon>
        <taxon>Eurotiomycetidae</taxon>
        <taxon>Eurotiales</taxon>
        <taxon>Aspergillaceae</taxon>
        <taxon>Aspergillus</taxon>
        <taxon>Aspergillus subgen. Circumdati</taxon>
    </lineage>
</organism>
<dbReference type="InterPro" id="IPR001019">
    <property type="entry name" value="Gprotein_alpha_su"/>
</dbReference>
<gene>
    <name evidence="5" type="ORF">BDV24DRAFT_161592</name>
</gene>
<dbReference type="OrthoDB" id="5817230at2759"/>
<dbReference type="PANTHER" id="PTHR10218:SF302">
    <property type="entry name" value="GUANINE NUCLEOTIDE-BINDING PROTEIN ALPHA-5 SUBUNIT"/>
    <property type="match status" value="1"/>
</dbReference>
<dbReference type="GO" id="GO:0007188">
    <property type="term" value="P:adenylate cyclase-modulating G protein-coupled receptor signaling pathway"/>
    <property type="evidence" value="ECO:0007669"/>
    <property type="project" value="TreeGrafter"/>
</dbReference>
<dbReference type="GO" id="GO:0005737">
    <property type="term" value="C:cytoplasm"/>
    <property type="evidence" value="ECO:0007669"/>
    <property type="project" value="TreeGrafter"/>
</dbReference>
<sequence>MARYTNGASEVIFCDASGSRGERKKWGRIFDGATKVLYFVDAGSYDQCLTEEHNANRLADELTLFDGVCSAEKLNHVEIVLFIHKMDKLERIDSAEIGNWGTFSGESQSVDDVKDYLSNTFSAIAQKSNRSVSVTFTSLSRPEEFGKTILSYASSFANMLICLESLN</sequence>
<dbReference type="GO" id="GO:0046872">
    <property type="term" value="F:metal ion binding"/>
    <property type="evidence" value="ECO:0007669"/>
    <property type="project" value="UniProtKB-KW"/>
</dbReference>
<dbReference type="AlphaFoldDB" id="A0A5N6YCE2"/>
<dbReference type="FunFam" id="3.40.50.300:FF:000692">
    <property type="entry name" value="Guanine nucleotide-binding protein subunit alpha"/>
    <property type="match status" value="1"/>
</dbReference>
<dbReference type="Proteomes" id="UP000325558">
    <property type="component" value="Unassembled WGS sequence"/>
</dbReference>
<dbReference type="Pfam" id="PF00503">
    <property type="entry name" value="G-alpha"/>
    <property type="match status" value="1"/>
</dbReference>
<protein>
    <submittedName>
        <fullName evidence="5">Guanine nucleotide binding protein, alpha subunit</fullName>
    </submittedName>
</protein>
<keyword evidence="3" id="KW-0342">GTP-binding</keyword>
<dbReference type="GO" id="GO:0003924">
    <property type="term" value="F:GTPase activity"/>
    <property type="evidence" value="ECO:0007669"/>
    <property type="project" value="InterPro"/>
</dbReference>
<dbReference type="InterPro" id="IPR027417">
    <property type="entry name" value="P-loop_NTPase"/>
</dbReference>
<reference evidence="5" key="1">
    <citation type="submission" date="2019-04" db="EMBL/GenBank/DDBJ databases">
        <title>Friends and foes A comparative genomics study of 23 Aspergillus species from section Flavi.</title>
        <authorList>
            <consortium name="DOE Joint Genome Institute"/>
            <person name="Kjaerbolling I."/>
            <person name="Vesth T."/>
            <person name="Frisvad J.C."/>
            <person name="Nybo J.L."/>
            <person name="Theobald S."/>
            <person name="Kildgaard S."/>
            <person name="Isbrandt T."/>
            <person name="Kuo A."/>
            <person name="Sato A."/>
            <person name="Lyhne E.K."/>
            <person name="Kogle M.E."/>
            <person name="Wiebenga A."/>
            <person name="Kun R.S."/>
            <person name="Lubbers R.J."/>
            <person name="Makela M.R."/>
            <person name="Barry K."/>
            <person name="Chovatia M."/>
            <person name="Clum A."/>
            <person name="Daum C."/>
            <person name="Haridas S."/>
            <person name="He G."/>
            <person name="LaButti K."/>
            <person name="Lipzen A."/>
            <person name="Mondo S."/>
            <person name="Riley R."/>
            <person name="Salamov A."/>
            <person name="Simmons B.A."/>
            <person name="Magnuson J.K."/>
            <person name="Henrissat B."/>
            <person name="Mortensen U.H."/>
            <person name="Larsen T.O."/>
            <person name="Devries R.P."/>
            <person name="Grigoriev I.V."/>
            <person name="Machida M."/>
            <person name="Baker S.E."/>
            <person name="Andersen M.R."/>
        </authorList>
    </citation>
    <scope>NUCLEOTIDE SEQUENCE</scope>
    <source>
        <strain evidence="5">CBS 117612</strain>
    </source>
</reference>
<evidence type="ECO:0000256" key="2">
    <source>
        <dbReference type="ARBA" id="ARBA00022741"/>
    </source>
</evidence>
<dbReference type="GO" id="GO:0031683">
    <property type="term" value="F:G-protein beta/gamma-subunit complex binding"/>
    <property type="evidence" value="ECO:0007669"/>
    <property type="project" value="InterPro"/>
</dbReference>